<feature type="region of interest" description="Disordered" evidence="1">
    <location>
        <begin position="1"/>
        <end position="28"/>
    </location>
</feature>
<dbReference type="EMBL" id="APNK01000001">
    <property type="protein sequence ID" value="KEZ79130.1"/>
    <property type="molecule type" value="Genomic_DNA"/>
</dbReference>
<name>A0A084IQZ6_SALHC</name>
<evidence type="ECO:0000256" key="1">
    <source>
        <dbReference type="SAM" id="MobiDB-lite"/>
    </source>
</evidence>
<keyword evidence="2" id="KW-0808">Transferase</keyword>
<reference evidence="2 3" key="1">
    <citation type="submission" date="2013-03" db="EMBL/GenBank/DDBJ databases">
        <title>Salinisphaera hydrothermalis C41B8 Genome Sequencing.</title>
        <authorList>
            <person name="Li C."/>
            <person name="Lai Q."/>
            <person name="Shao Z."/>
        </authorList>
    </citation>
    <scope>NUCLEOTIDE SEQUENCE [LARGE SCALE GENOMIC DNA]</scope>
    <source>
        <strain evidence="2 3">C41B8</strain>
    </source>
</reference>
<sequence length="171" mass="18677">MPTMSQASSTQHAAAAARLVRTPPEQADRIDLRGPRRLPASTGACPIALAHAMRRLLNGRALDTLSIEDADHRFILMTPHQAADVRRTVARFADIGLDLRGDLSSRGLIIDATLIARRGFDATAARQLASVIADMLEMAGDDAIAVRARRQVRALCERFRQMQGVWVRDGS</sequence>
<feature type="compositionally biased region" description="Polar residues" evidence="1">
    <location>
        <begin position="1"/>
        <end position="12"/>
    </location>
</feature>
<evidence type="ECO:0000313" key="2">
    <source>
        <dbReference type="EMBL" id="KEZ79130.1"/>
    </source>
</evidence>
<comment type="caution">
    <text evidence="2">The sequence shown here is derived from an EMBL/GenBank/DDBJ whole genome shotgun (WGS) entry which is preliminary data.</text>
</comment>
<dbReference type="AlphaFoldDB" id="A0A084IQZ6"/>
<protein>
    <submittedName>
        <fullName evidence="2">Serine hydroxymethyltransferase</fullName>
    </submittedName>
</protein>
<accession>A0A084IQZ6</accession>
<evidence type="ECO:0000313" key="3">
    <source>
        <dbReference type="Proteomes" id="UP000028302"/>
    </source>
</evidence>
<dbReference type="InterPro" id="IPR015422">
    <property type="entry name" value="PyrdxlP-dep_Trfase_small"/>
</dbReference>
<keyword evidence="2" id="KW-0489">Methyltransferase</keyword>
<dbReference type="GO" id="GO:0032259">
    <property type="term" value="P:methylation"/>
    <property type="evidence" value="ECO:0007669"/>
    <property type="project" value="UniProtKB-KW"/>
</dbReference>
<keyword evidence="3" id="KW-1185">Reference proteome</keyword>
<dbReference type="Gene3D" id="3.90.1150.10">
    <property type="entry name" value="Aspartate Aminotransferase, domain 1"/>
    <property type="match status" value="1"/>
</dbReference>
<dbReference type="STRING" id="1304275.C41B8_00235"/>
<gene>
    <name evidence="2" type="ORF">C41B8_00235</name>
</gene>
<organism evidence="2 3">
    <name type="scientific">Salinisphaera hydrothermalis (strain C41B8)</name>
    <dbReference type="NCBI Taxonomy" id="1304275"/>
    <lineage>
        <taxon>Bacteria</taxon>
        <taxon>Pseudomonadati</taxon>
        <taxon>Pseudomonadota</taxon>
        <taxon>Gammaproteobacteria</taxon>
        <taxon>Salinisphaerales</taxon>
        <taxon>Salinisphaeraceae</taxon>
        <taxon>Salinisphaera</taxon>
    </lineage>
</organism>
<proteinExistence type="predicted"/>
<dbReference type="Proteomes" id="UP000028302">
    <property type="component" value="Unassembled WGS sequence"/>
</dbReference>
<dbReference type="GO" id="GO:0008168">
    <property type="term" value="F:methyltransferase activity"/>
    <property type="evidence" value="ECO:0007669"/>
    <property type="project" value="UniProtKB-KW"/>
</dbReference>